<dbReference type="AlphaFoldDB" id="A0AAW6AX22"/>
<evidence type="ECO:0000313" key="2">
    <source>
        <dbReference type="EMBL" id="MCK0084450.1"/>
    </source>
</evidence>
<feature type="transmembrane region" description="Helical" evidence="1">
    <location>
        <begin position="902"/>
        <end position="923"/>
    </location>
</feature>
<dbReference type="GO" id="GO:0005886">
    <property type="term" value="C:plasma membrane"/>
    <property type="evidence" value="ECO:0007669"/>
    <property type="project" value="TreeGrafter"/>
</dbReference>
<dbReference type="RefSeq" id="WP_024739010.1">
    <property type="nucleotide sequence ID" value="NZ_CABHNX010000269.1"/>
</dbReference>
<feature type="transmembrane region" description="Helical" evidence="1">
    <location>
        <begin position="356"/>
        <end position="376"/>
    </location>
</feature>
<gene>
    <name evidence="2" type="ORF">K5I21_00880</name>
    <name evidence="3" type="ORF">PM006_14045</name>
</gene>
<feature type="transmembrane region" description="Helical" evidence="1">
    <location>
        <begin position="874"/>
        <end position="896"/>
    </location>
</feature>
<accession>A0AAW6AX22</accession>
<organism evidence="2 4">
    <name type="scientific">Clostridium symbiosum</name>
    <name type="common">Bacteroides symbiosus</name>
    <dbReference type="NCBI Taxonomy" id="1512"/>
    <lineage>
        <taxon>Bacteria</taxon>
        <taxon>Bacillati</taxon>
        <taxon>Bacillota</taxon>
        <taxon>Clostridia</taxon>
        <taxon>Lachnospirales</taxon>
        <taxon>Lachnospiraceae</taxon>
        <taxon>Otoolea</taxon>
    </lineage>
</organism>
<feature type="transmembrane region" description="Helical" evidence="1">
    <location>
        <begin position="461"/>
        <end position="484"/>
    </location>
</feature>
<dbReference type="Gene3D" id="3.30.70.1430">
    <property type="entry name" value="Multidrug efflux transporter AcrB pore domain"/>
    <property type="match status" value="2"/>
</dbReference>
<dbReference type="PRINTS" id="PR00702">
    <property type="entry name" value="ACRIFLAVINRP"/>
</dbReference>
<feature type="transmembrane region" description="Helical" evidence="1">
    <location>
        <begin position="521"/>
        <end position="540"/>
    </location>
</feature>
<dbReference type="SUPFAM" id="SSF82693">
    <property type="entry name" value="Multidrug efflux transporter AcrB pore domain, PN1, PN2, PC1 and PC2 subdomains"/>
    <property type="match status" value="3"/>
</dbReference>
<reference evidence="3" key="2">
    <citation type="submission" date="2023-01" db="EMBL/GenBank/DDBJ databases">
        <title>Human gut microbiome strain richness.</title>
        <authorList>
            <person name="Chen-Liaw A."/>
        </authorList>
    </citation>
    <scope>NUCLEOTIDE SEQUENCE</scope>
    <source>
        <strain evidence="3">B1_m1001713B170214d0_201011</strain>
    </source>
</reference>
<name>A0AAW6AX22_CLOSY</name>
<feature type="transmembrane region" description="Helical" evidence="1">
    <location>
        <begin position="428"/>
        <end position="449"/>
    </location>
</feature>
<evidence type="ECO:0000313" key="3">
    <source>
        <dbReference type="EMBL" id="MDB2001327.1"/>
    </source>
</evidence>
<proteinExistence type="predicted"/>
<dbReference type="Gene3D" id="1.20.1640.10">
    <property type="entry name" value="Multidrug efflux transporter AcrB transmembrane domain"/>
    <property type="match status" value="2"/>
</dbReference>
<comment type="caution">
    <text evidence="2">The sequence shown here is derived from an EMBL/GenBank/DDBJ whole genome shotgun (WGS) entry which is preliminary data.</text>
</comment>
<dbReference type="Proteomes" id="UP001203136">
    <property type="component" value="Unassembled WGS sequence"/>
</dbReference>
<keyword evidence="1" id="KW-0472">Membrane</keyword>
<dbReference type="Gene3D" id="3.30.70.1320">
    <property type="entry name" value="Multidrug efflux transporter AcrB pore domain like"/>
    <property type="match status" value="1"/>
</dbReference>
<evidence type="ECO:0000313" key="4">
    <source>
        <dbReference type="Proteomes" id="UP001203136"/>
    </source>
</evidence>
<feature type="transmembrane region" description="Helical" evidence="1">
    <location>
        <begin position="980"/>
        <end position="1003"/>
    </location>
</feature>
<dbReference type="InterPro" id="IPR001036">
    <property type="entry name" value="Acrflvin-R"/>
</dbReference>
<keyword evidence="1" id="KW-1133">Transmembrane helix</keyword>
<evidence type="ECO:0000256" key="1">
    <source>
        <dbReference type="SAM" id="Phobius"/>
    </source>
</evidence>
<dbReference type="EMBL" id="JAQLGM010000036">
    <property type="protein sequence ID" value="MDB2001327.1"/>
    <property type="molecule type" value="Genomic_DNA"/>
</dbReference>
<dbReference type="EMBL" id="JAINVB010000001">
    <property type="protein sequence ID" value="MCK0084450.1"/>
    <property type="molecule type" value="Genomic_DNA"/>
</dbReference>
<dbReference type="InterPro" id="IPR027463">
    <property type="entry name" value="AcrB_DN_DC_subdom"/>
</dbReference>
<feature type="transmembrane region" description="Helical" evidence="1">
    <location>
        <begin position="327"/>
        <end position="349"/>
    </location>
</feature>
<dbReference type="SUPFAM" id="SSF82714">
    <property type="entry name" value="Multidrug efflux transporter AcrB TolC docking domain, DN and DC subdomains"/>
    <property type="match status" value="2"/>
</dbReference>
<sequence>MGLTRSVLKRPVTTVLAVLCLIVFGISSIFSSKLELTPEMEMPMVVVFTVYPGANPEDVDELVTKPIEDEIGTLNGIKSVNSYSNENMSMVLLQYEYGTDMDKAYSDLKKKTDAMQSSLPDDVQTPTIMEFNINDQATMYLAVNNDKADNLYNYVDEKIVPELEKISSVASVDISGGREEYIRVEVIPEKLKQYHLSMNSLVTAVASANLAYPAGSTEVGSQSLSVTTGVEFDDMESLKRIPITVGNGNTIYLEDVANVYSTLKDAAGIGRYNGQDTVALGIKKQQKSSAMDVSKAVNRTISRLTEVNPDLQIVVVNDNSDQINGSLISVLQTMIAAIIVSMVVIFLFFGDLKASLIVGTSIPVSILAALVMMRVMGFSLNVITLGSLVLGVGMMVDNSIVVLESCFRSTKGKGFNEFHKAALEGSSIVIQSIIGSTATTCVVFLPLAFLSGMTGQMFKPLGFTIVFCMVASLISAMTIVPLCYMMYRPKERTTAPLSGLVTKMQNGYRGIMKSLLPKKKTVMFTTVALLVISLFLATQLKTELMPANDQGTISITVGLRPGLGIEKANEILSEVEDYVANDEDVESYMLSYGSSGLSISGGSSASLTAYLKDDRKRSTKKVVDEWRPVLTSIPDTNITLSSQSAMSMMGGGNEGVEYILQSTQYDELKAASDKIVQALKNRPEVTRIHSSLENSAPVIKIEVDPLKAAAEGLTPAQVGGTVNLMLSGKEATTLDVNGGEISVMVEYPDGEYDTIDQVKGIVLDTATGGSVALTDIADIYFKDSPQNIVRADKEYQVTITGDFVKGIAKDDQDAIETTIYKEAVLPNMSESITRAQNSMDEAMAEEFGALAGAIGLAVFLIFVVMAAQFESPKFSIMVMTTIPFSLIGSFGLMFLADATISMPSLLGFLMLVGTVVNNGILYVDTANQYRSNMDRDTALIEAGATRLRPILMTTLTTIVAMIPMALGIGDSGEMMQGMALVNVGGLLASTSLSLLMLPIYYTLMNRGHREELDVD</sequence>
<feature type="transmembrane region" description="Helical" evidence="1">
    <location>
        <begin position="950"/>
        <end position="968"/>
    </location>
</feature>
<dbReference type="Pfam" id="PF00873">
    <property type="entry name" value="ACR_tran"/>
    <property type="match status" value="1"/>
</dbReference>
<feature type="transmembrane region" description="Helical" evidence="1">
    <location>
        <begin position="382"/>
        <end position="407"/>
    </location>
</feature>
<dbReference type="Proteomes" id="UP001300871">
    <property type="component" value="Unassembled WGS sequence"/>
</dbReference>
<protein>
    <submittedName>
        <fullName evidence="2">Efflux RND transporter permease subunit</fullName>
    </submittedName>
</protein>
<dbReference type="PANTHER" id="PTHR32063:SF0">
    <property type="entry name" value="SWARMING MOTILITY PROTEIN SWRC"/>
    <property type="match status" value="1"/>
</dbReference>
<dbReference type="SUPFAM" id="SSF82866">
    <property type="entry name" value="Multidrug efflux transporter AcrB transmembrane domain"/>
    <property type="match status" value="2"/>
</dbReference>
<keyword evidence="1" id="KW-0812">Transmembrane</keyword>
<dbReference type="GO" id="GO:0042910">
    <property type="term" value="F:xenobiotic transmembrane transporter activity"/>
    <property type="evidence" value="ECO:0007669"/>
    <property type="project" value="TreeGrafter"/>
</dbReference>
<dbReference type="Gene3D" id="3.30.2090.10">
    <property type="entry name" value="Multidrug efflux transporter AcrB TolC docking domain, DN and DC subdomains"/>
    <property type="match status" value="2"/>
</dbReference>
<feature type="transmembrane region" description="Helical" evidence="1">
    <location>
        <begin position="847"/>
        <end position="867"/>
    </location>
</feature>
<dbReference type="PANTHER" id="PTHR32063">
    <property type="match status" value="1"/>
</dbReference>
<reference evidence="2" key="1">
    <citation type="journal article" date="2022" name="Cell Host Microbe">
        <title>Colonization of the live biotherapeutic product VE303 and modulation of the microbiota and metabolites in healthy volunteers.</title>
        <authorList>
            <person name="Dsouza M."/>
            <person name="Menon R."/>
            <person name="Crossette E."/>
            <person name="Bhattarai S.K."/>
            <person name="Schneider J."/>
            <person name="Kim Y.G."/>
            <person name="Reddy S."/>
            <person name="Caballero S."/>
            <person name="Felix C."/>
            <person name="Cornacchione L."/>
            <person name="Hendrickson J."/>
            <person name="Watson A.R."/>
            <person name="Minot S.S."/>
            <person name="Greenfield N."/>
            <person name="Schopf L."/>
            <person name="Szabady R."/>
            <person name="Patarroyo J."/>
            <person name="Smith W."/>
            <person name="Harrison P."/>
            <person name="Kuijper E.J."/>
            <person name="Kelly C.P."/>
            <person name="Olle B."/>
            <person name="Bobilev D."/>
            <person name="Silber J.L."/>
            <person name="Bucci V."/>
            <person name="Roberts B."/>
            <person name="Faith J."/>
            <person name="Norman J.M."/>
        </authorList>
    </citation>
    <scope>NUCLEOTIDE SEQUENCE</scope>
    <source>
        <strain evidence="2">VE303-04</strain>
    </source>
</reference>
<dbReference type="Gene3D" id="3.30.70.1440">
    <property type="entry name" value="Multidrug efflux transporter AcrB pore domain"/>
    <property type="match status" value="1"/>
</dbReference>